<evidence type="ECO:0000256" key="4">
    <source>
        <dbReference type="ARBA" id="ARBA00012655"/>
    </source>
</evidence>
<evidence type="ECO:0000256" key="10">
    <source>
        <dbReference type="ARBA" id="ARBA00033064"/>
    </source>
</evidence>
<dbReference type="Proteomes" id="UP000279259">
    <property type="component" value="Unassembled WGS sequence"/>
</dbReference>
<sequence>MSKHPSPDCTRSFSSSKTFILGTRKSALALVQAKLVADALRALYPSPSYEFPIKSMSTVGDRNQTTPLHLLTASSPDHPAKSLWTEELETSLMTGGMDMIVHALKDVPTTLKGGCEIACILKREDPRDAFVVRQGLEYSKLEDLPDGSVVSTGSVRRVAQLRRKFPNLKFEDMRGNL</sequence>
<dbReference type="Gene3D" id="3.40.190.10">
    <property type="entry name" value="Periplasmic binding protein-like II"/>
    <property type="match status" value="1"/>
</dbReference>
<comment type="similarity">
    <text evidence="3">Belongs to the HMBS family.</text>
</comment>
<comment type="catalytic activity">
    <reaction evidence="11">
        <text>4 porphobilinogen + H2O = hydroxymethylbilane + 4 NH4(+)</text>
        <dbReference type="Rhea" id="RHEA:13185"/>
        <dbReference type="ChEBI" id="CHEBI:15377"/>
        <dbReference type="ChEBI" id="CHEBI:28938"/>
        <dbReference type="ChEBI" id="CHEBI:57845"/>
        <dbReference type="ChEBI" id="CHEBI:58126"/>
        <dbReference type="EC" id="2.5.1.61"/>
    </reaction>
</comment>
<evidence type="ECO:0000256" key="6">
    <source>
        <dbReference type="ARBA" id="ARBA00022679"/>
    </source>
</evidence>
<dbReference type="AlphaFoldDB" id="A0A427YIU9"/>
<dbReference type="EMBL" id="RSCD01000009">
    <property type="protein sequence ID" value="RSH91007.1"/>
    <property type="molecule type" value="Genomic_DNA"/>
</dbReference>
<evidence type="ECO:0000256" key="2">
    <source>
        <dbReference type="ARBA" id="ARBA00004735"/>
    </source>
</evidence>
<reference evidence="13 14" key="1">
    <citation type="submission" date="2018-11" db="EMBL/GenBank/DDBJ databases">
        <title>Genome sequence of Saitozyma podzolica DSM 27192.</title>
        <authorList>
            <person name="Aliyu H."/>
            <person name="Gorte O."/>
            <person name="Ochsenreither K."/>
        </authorList>
    </citation>
    <scope>NUCLEOTIDE SEQUENCE [LARGE SCALE GENOMIC DNA]</scope>
    <source>
        <strain evidence="13 14">DSM 27192</strain>
    </source>
</reference>
<comment type="pathway">
    <text evidence="2">Porphyrin-containing compound metabolism; protoporphyrin-IX biosynthesis; coproporphyrinogen-III from 5-aminolevulinate: step 2/4.</text>
</comment>
<gene>
    <name evidence="13" type="primary">HEM3_3</name>
    <name evidence="13" type="ORF">EHS25_010183</name>
</gene>
<dbReference type="GO" id="GO:0006783">
    <property type="term" value="P:heme biosynthetic process"/>
    <property type="evidence" value="ECO:0007669"/>
    <property type="project" value="UniProtKB-KW"/>
</dbReference>
<dbReference type="GO" id="GO:0004418">
    <property type="term" value="F:hydroxymethylbilane synthase activity"/>
    <property type="evidence" value="ECO:0007669"/>
    <property type="project" value="UniProtKB-EC"/>
</dbReference>
<organism evidence="13 14">
    <name type="scientific">Saitozyma podzolica</name>
    <dbReference type="NCBI Taxonomy" id="1890683"/>
    <lineage>
        <taxon>Eukaryota</taxon>
        <taxon>Fungi</taxon>
        <taxon>Dikarya</taxon>
        <taxon>Basidiomycota</taxon>
        <taxon>Agaricomycotina</taxon>
        <taxon>Tremellomycetes</taxon>
        <taxon>Tremellales</taxon>
        <taxon>Trimorphomycetaceae</taxon>
        <taxon>Saitozyma</taxon>
    </lineage>
</organism>
<evidence type="ECO:0000313" key="14">
    <source>
        <dbReference type="Proteomes" id="UP000279259"/>
    </source>
</evidence>
<dbReference type="FunFam" id="3.40.190.10:FF:000086">
    <property type="entry name" value="Probable porphobilinogen deaminase"/>
    <property type="match status" value="1"/>
</dbReference>
<evidence type="ECO:0000259" key="12">
    <source>
        <dbReference type="Pfam" id="PF01379"/>
    </source>
</evidence>
<accession>A0A427YIU9</accession>
<dbReference type="GO" id="GO:0005737">
    <property type="term" value="C:cytoplasm"/>
    <property type="evidence" value="ECO:0007669"/>
    <property type="project" value="TreeGrafter"/>
</dbReference>
<dbReference type="EC" id="2.5.1.61" evidence="4"/>
<evidence type="ECO:0000256" key="8">
    <source>
        <dbReference type="ARBA" id="ARBA00023244"/>
    </source>
</evidence>
<comment type="function">
    <text evidence="1">Tetrapolymerization of the monopyrrole PBG into the hydroxymethylbilane pre-uroporphyrinogen in several discrete steps.</text>
</comment>
<feature type="domain" description="Porphobilinogen deaminase N-terminal" evidence="12">
    <location>
        <begin position="20"/>
        <end position="177"/>
    </location>
</feature>
<dbReference type="PANTHER" id="PTHR11557:SF0">
    <property type="entry name" value="PORPHOBILINOGEN DEAMINASE"/>
    <property type="match status" value="1"/>
</dbReference>
<evidence type="ECO:0000256" key="11">
    <source>
        <dbReference type="ARBA" id="ARBA00048169"/>
    </source>
</evidence>
<comment type="caution">
    <text evidence="13">The sequence shown here is derived from an EMBL/GenBank/DDBJ whole genome shotgun (WGS) entry which is preliminary data.</text>
</comment>
<keyword evidence="14" id="KW-1185">Reference proteome</keyword>
<dbReference type="STRING" id="1890683.A0A427YIU9"/>
<evidence type="ECO:0000256" key="3">
    <source>
        <dbReference type="ARBA" id="ARBA00005638"/>
    </source>
</evidence>
<evidence type="ECO:0000256" key="9">
    <source>
        <dbReference type="ARBA" id="ARBA00030685"/>
    </source>
</evidence>
<dbReference type="SUPFAM" id="SSF53850">
    <property type="entry name" value="Periplasmic binding protein-like II"/>
    <property type="match status" value="1"/>
</dbReference>
<keyword evidence="7" id="KW-0350">Heme biosynthesis</keyword>
<proteinExistence type="inferred from homology"/>
<dbReference type="InterPro" id="IPR000860">
    <property type="entry name" value="HemC"/>
</dbReference>
<dbReference type="OrthoDB" id="564646at2759"/>
<protein>
    <recommendedName>
        <fullName evidence="5">Porphobilinogen deaminase</fullName>
        <ecNumber evidence="4">2.5.1.61</ecNumber>
    </recommendedName>
    <alternativeName>
        <fullName evidence="10">Hydroxymethylbilane synthase</fullName>
    </alternativeName>
    <alternativeName>
        <fullName evidence="9">Pre-uroporphyrinogen synthase</fullName>
    </alternativeName>
</protein>
<evidence type="ECO:0000256" key="5">
    <source>
        <dbReference type="ARBA" id="ARBA00016519"/>
    </source>
</evidence>
<dbReference type="PRINTS" id="PR00151">
    <property type="entry name" value="PORPHBDMNASE"/>
</dbReference>
<evidence type="ECO:0000256" key="7">
    <source>
        <dbReference type="ARBA" id="ARBA00023133"/>
    </source>
</evidence>
<keyword evidence="8" id="KW-0627">Porphyrin biosynthesis</keyword>
<keyword evidence="6" id="KW-0808">Transferase</keyword>
<dbReference type="PANTHER" id="PTHR11557">
    <property type="entry name" value="PORPHOBILINOGEN DEAMINASE"/>
    <property type="match status" value="1"/>
</dbReference>
<evidence type="ECO:0000313" key="13">
    <source>
        <dbReference type="EMBL" id="RSH91007.1"/>
    </source>
</evidence>
<name>A0A427YIU9_9TREE</name>
<dbReference type="Pfam" id="PF01379">
    <property type="entry name" value="Porphobil_deam"/>
    <property type="match status" value="1"/>
</dbReference>
<evidence type="ECO:0000256" key="1">
    <source>
        <dbReference type="ARBA" id="ARBA00002869"/>
    </source>
</evidence>
<dbReference type="InterPro" id="IPR022417">
    <property type="entry name" value="Porphobilin_deaminase_N"/>
</dbReference>